<dbReference type="GO" id="GO:0070402">
    <property type="term" value="F:NADPH binding"/>
    <property type="evidence" value="ECO:0007669"/>
    <property type="project" value="TreeGrafter"/>
</dbReference>
<evidence type="ECO:0000313" key="2">
    <source>
        <dbReference type="EMBL" id="OUJ18859.1"/>
    </source>
</evidence>
<dbReference type="Pfam" id="PF02511">
    <property type="entry name" value="Thy1"/>
    <property type="match status" value="1"/>
</dbReference>
<dbReference type="Proteomes" id="UP000195137">
    <property type="component" value="Unassembled WGS sequence"/>
</dbReference>
<comment type="caution">
    <text evidence="2">The sequence shown here is derived from an EMBL/GenBank/DDBJ whole genome shotgun (WGS) entry which is preliminary data.</text>
</comment>
<dbReference type="PROSITE" id="PS51331">
    <property type="entry name" value="THYX"/>
    <property type="match status" value="1"/>
</dbReference>
<dbReference type="AlphaFoldDB" id="A0A1Y3GBS0"/>
<dbReference type="NCBIfam" id="TIGR02170">
    <property type="entry name" value="thyX"/>
    <property type="match status" value="1"/>
</dbReference>
<dbReference type="InterPro" id="IPR003669">
    <property type="entry name" value="Thymidylate_synthase_ThyX"/>
</dbReference>
<name>A0A1Y3GBS0_9EURY</name>
<dbReference type="RefSeq" id="WP_086636913.1">
    <property type="nucleotide sequence ID" value="NZ_MRZU01000003.1"/>
</dbReference>
<dbReference type="GO" id="GO:0004799">
    <property type="term" value="F:thymidylate synthase activity"/>
    <property type="evidence" value="ECO:0007669"/>
    <property type="project" value="TreeGrafter"/>
</dbReference>
<dbReference type="SUPFAM" id="SSF69796">
    <property type="entry name" value="Thymidylate synthase-complementing protein Thy1"/>
    <property type="match status" value="1"/>
</dbReference>
<evidence type="ECO:0000256" key="1">
    <source>
        <dbReference type="NCBIfam" id="TIGR02170"/>
    </source>
</evidence>
<dbReference type="GO" id="GO:0050797">
    <property type="term" value="F:thymidylate synthase (FAD) activity"/>
    <property type="evidence" value="ECO:0007669"/>
    <property type="project" value="UniProtKB-UniRule"/>
</dbReference>
<organism evidence="2 3">
    <name type="scientific">Methanonatronarchaeum thermophilum</name>
    <dbReference type="NCBI Taxonomy" id="1927129"/>
    <lineage>
        <taxon>Archaea</taxon>
        <taxon>Methanobacteriati</taxon>
        <taxon>Methanobacteriota</taxon>
        <taxon>Methanonatronarchaeia</taxon>
        <taxon>Methanonatronarchaeales</taxon>
        <taxon>Methanonatronarchaeaceae</taxon>
        <taxon>Methanonatronarchaeum</taxon>
    </lineage>
</organism>
<sequence>MKITILDYTDKGEELLTKCGMATTTETPPSKYQVNKNDVGDFMEISREMELSSVFNFPTVIYEVKDVSRSFTHQHVRHRMAAHMQQSLRYTEIDPKNTSFFITPPSITKKGVEATKKYIKNQLKTAQTYKKLLKEDIPPEDARFALPIGVKTFLTTAMNVESILHYLNVRACMDSQWEIRANAYTLLAACKLIYPEIFREAGPHCITGRCKGRGKGKCKKEATKTIEKLENKVNKNRPKFNDIHKNESIILNLTEILGYKANPKMENQIQKQLDLDNINLSFNVKLEVIKK</sequence>
<dbReference type="PANTHER" id="PTHR34934">
    <property type="entry name" value="FLAVIN-DEPENDENT THYMIDYLATE SYNTHASE"/>
    <property type="match status" value="1"/>
</dbReference>
<evidence type="ECO:0000313" key="3">
    <source>
        <dbReference type="Proteomes" id="UP000195137"/>
    </source>
</evidence>
<dbReference type="EMBL" id="MRZU01000003">
    <property type="protein sequence ID" value="OUJ18859.1"/>
    <property type="molecule type" value="Genomic_DNA"/>
</dbReference>
<dbReference type="InterPro" id="IPR036098">
    <property type="entry name" value="Thymidylate_synthase_ThyX_sf"/>
</dbReference>
<proteinExistence type="predicted"/>
<dbReference type="EC" id="2.1.1.148" evidence="1"/>
<dbReference type="Gene3D" id="3.30.1360.170">
    <property type="match status" value="1"/>
</dbReference>
<dbReference type="CDD" id="cd20175">
    <property type="entry name" value="ThyX"/>
    <property type="match status" value="1"/>
</dbReference>
<protein>
    <recommendedName>
        <fullName evidence="1">FAD-dependent thymidylate synthase</fullName>
        <ecNumber evidence="1">2.1.1.148</ecNumber>
    </recommendedName>
</protein>
<dbReference type="GO" id="GO:0006231">
    <property type="term" value="P:dTMP biosynthetic process"/>
    <property type="evidence" value="ECO:0007669"/>
    <property type="project" value="UniProtKB-UniRule"/>
</dbReference>
<keyword evidence="3" id="KW-1185">Reference proteome</keyword>
<dbReference type="GO" id="GO:0050660">
    <property type="term" value="F:flavin adenine dinucleotide binding"/>
    <property type="evidence" value="ECO:0007669"/>
    <property type="project" value="UniProtKB-UniRule"/>
</dbReference>
<dbReference type="OrthoDB" id="18918at2157"/>
<gene>
    <name evidence="2" type="ORF">AMET1_0510</name>
</gene>
<reference evidence="2 3" key="1">
    <citation type="submission" date="2016-12" db="EMBL/GenBank/DDBJ databases">
        <title>Discovery of methanogenic haloarchaea.</title>
        <authorList>
            <person name="Sorokin D.Y."/>
            <person name="Makarova K.S."/>
            <person name="Abbas B."/>
            <person name="Ferrer M."/>
            <person name="Golyshin P.N."/>
        </authorList>
    </citation>
    <scope>NUCLEOTIDE SEQUENCE [LARGE SCALE GENOMIC DNA]</scope>
    <source>
        <strain evidence="2">AMET1</strain>
    </source>
</reference>
<dbReference type="PANTHER" id="PTHR34934:SF1">
    <property type="entry name" value="FLAVIN-DEPENDENT THYMIDYLATE SYNTHASE"/>
    <property type="match status" value="1"/>
</dbReference>
<accession>A0A1Y3GBS0</accession>